<name>A0A1Q5ULJ1_9EURO</name>
<proteinExistence type="predicted"/>
<feature type="region of interest" description="Disordered" evidence="1">
    <location>
        <begin position="1"/>
        <end position="56"/>
    </location>
</feature>
<keyword evidence="3" id="KW-1185">Reference proteome</keyword>
<dbReference type="Proteomes" id="UP000186955">
    <property type="component" value="Unassembled WGS sequence"/>
</dbReference>
<comment type="caution">
    <text evidence="2">The sequence shown here is derived from an EMBL/GenBank/DDBJ whole genome shotgun (WGS) entry which is preliminary data.</text>
</comment>
<gene>
    <name evidence="2" type="ORF">PENSUB_968</name>
</gene>
<reference evidence="2 3" key="1">
    <citation type="submission" date="2016-10" db="EMBL/GenBank/DDBJ databases">
        <title>Genome sequence of the ascomycete fungus Penicillium subrubescens.</title>
        <authorList>
            <person name="De Vries R.P."/>
            <person name="Peng M."/>
            <person name="Dilokpimol A."/>
            <person name="Hilden K."/>
            <person name="Makela M.R."/>
            <person name="Grigoriev I."/>
            <person name="Riley R."/>
            <person name="Granchi Z."/>
        </authorList>
    </citation>
    <scope>NUCLEOTIDE SEQUENCE [LARGE SCALE GENOMIC DNA]</scope>
    <source>
        <strain evidence="2 3">CBS 132785</strain>
    </source>
</reference>
<organism evidence="2 3">
    <name type="scientific">Penicillium subrubescens</name>
    <dbReference type="NCBI Taxonomy" id="1316194"/>
    <lineage>
        <taxon>Eukaryota</taxon>
        <taxon>Fungi</taxon>
        <taxon>Dikarya</taxon>
        <taxon>Ascomycota</taxon>
        <taxon>Pezizomycotina</taxon>
        <taxon>Eurotiomycetes</taxon>
        <taxon>Eurotiomycetidae</taxon>
        <taxon>Eurotiales</taxon>
        <taxon>Aspergillaceae</taxon>
        <taxon>Penicillium</taxon>
    </lineage>
</organism>
<protein>
    <submittedName>
        <fullName evidence="2">Uncharacterized protein</fullName>
    </submittedName>
</protein>
<evidence type="ECO:0000313" key="3">
    <source>
        <dbReference type="Proteomes" id="UP000186955"/>
    </source>
</evidence>
<feature type="compositionally biased region" description="Polar residues" evidence="1">
    <location>
        <begin position="14"/>
        <end position="44"/>
    </location>
</feature>
<evidence type="ECO:0000256" key="1">
    <source>
        <dbReference type="SAM" id="MobiDB-lite"/>
    </source>
</evidence>
<dbReference type="AlphaFoldDB" id="A0A1Q5ULJ1"/>
<evidence type="ECO:0000313" key="2">
    <source>
        <dbReference type="EMBL" id="OKP13366.1"/>
    </source>
</evidence>
<accession>A0A1Q5ULJ1</accession>
<dbReference type="OrthoDB" id="4352325at2759"/>
<sequence length="168" mass="17864">MAAPYSSRREYQGEQANQNGWEYPWTPSNSTSPVFSNPGQSVSPSLRRAVPAQAPSTPLRSIGPILYSAAYEAVPTPWSVNATPVACPNPTISSQTVPWADWGHSSQCDPPSQGVLQPAISFNSVAALSNAGVEDRTPVEGEDGHTCGHTSNAEYGCVDQTLYPSRSD</sequence>
<dbReference type="EMBL" id="MNBE01000130">
    <property type="protein sequence ID" value="OKP13366.1"/>
    <property type="molecule type" value="Genomic_DNA"/>
</dbReference>